<reference evidence="1 2" key="1">
    <citation type="journal article" date="2018" name="Infect. Genet. Evol.">
        <title>Genome-wide analysis of Borrelia turcica and 'Candidatus Borrelia tachyglossi' shows relapsing fever-like genomes with unique genomic links to Lyme disease Borrelia.</title>
        <authorList>
            <person name="Gofton A.W."/>
            <person name="Margos G."/>
            <person name="Fingerle V."/>
            <person name="Hepner S."/>
            <person name="Loh S.M."/>
            <person name="Ryan U."/>
            <person name="Irwin P."/>
            <person name="Oskam C.L."/>
        </authorList>
    </citation>
    <scope>NUCLEOTIDE SEQUENCE [LARGE SCALE GENOMIC DNA]</scope>
    <source>
        <strain evidence="1 2">IST7</strain>
        <plasmid evidence="1">lp129</plasmid>
    </source>
</reference>
<keyword evidence="1" id="KW-0614">Plasmid</keyword>
<dbReference type="OrthoDB" id="351322at2"/>
<dbReference type="AlphaFoldDB" id="A0A386PP82"/>
<organism evidence="1 2">
    <name type="scientific">Borrelia turcica IST7</name>
    <dbReference type="NCBI Taxonomy" id="1104446"/>
    <lineage>
        <taxon>Bacteria</taxon>
        <taxon>Pseudomonadati</taxon>
        <taxon>Spirochaetota</taxon>
        <taxon>Spirochaetia</taxon>
        <taxon>Spirochaetales</taxon>
        <taxon>Borreliaceae</taxon>
        <taxon>Borrelia</taxon>
    </lineage>
</organism>
<protein>
    <recommendedName>
        <fullName evidence="3">Lipoprotein</fullName>
    </recommendedName>
</protein>
<evidence type="ECO:0000313" key="1">
    <source>
        <dbReference type="EMBL" id="AYE36875.1"/>
    </source>
</evidence>
<keyword evidence="2" id="KW-1185">Reference proteome</keyword>
<dbReference type="KEGG" id="btur:DB313_05090"/>
<name>A0A386PP82_9SPIR</name>
<dbReference type="EMBL" id="CP028885">
    <property type="protein sequence ID" value="AYE36875.1"/>
    <property type="molecule type" value="Genomic_DNA"/>
</dbReference>
<gene>
    <name evidence="1" type="ORF">DB313_05090</name>
</gene>
<dbReference type="RefSeq" id="WP_120104795.1">
    <property type="nucleotide sequence ID" value="NZ_CP028885.1"/>
</dbReference>
<geneLocation type="plasmid" evidence="1 2">
    <name>lp129</name>
</geneLocation>
<accession>A0A386PP82</accession>
<sequence length="256" mass="27339">MRYISIVSILVLVILVGCKQYEFETEAEDEAKVAEAAAEVVAQKVAEAVSKVTGKGVEEIKALSQEELEKLAEKVKEDSDRFLVSARDHNESTNNAKKAELIKEIKSTAEKFEKAFKTLVSEGYGSDNGVAEAVTGNMDMGLKKLGLVDKLMGISNGSDSNNNKDAMKKALTDFGSDNVGSCMNDISSNNSSNNGSNKCMKNLLNNVGSSFNSGVCEELRGQLSTASEKFKSSLQSLVQAARDISSAAGLIAALFN</sequence>
<evidence type="ECO:0000313" key="2">
    <source>
        <dbReference type="Proteomes" id="UP000275571"/>
    </source>
</evidence>
<dbReference type="PROSITE" id="PS51257">
    <property type="entry name" value="PROKAR_LIPOPROTEIN"/>
    <property type="match status" value="1"/>
</dbReference>
<evidence type="ECO:0008006" key="3">
    <source>
        <dbReference type="Google" id="ProtNLM"/>
    </source>
</evidence>
<proteinExistence type="predicted"/>
<dbReference type="Proteomes" id="UP000275571">
    <property type="component" value="Plasmid lp129"/>
</dbReference>